<dbReference type="EMBL" id="LXQA010431661">
    <property type="protein sequence ID" value="MCI51423.1"/>
    <property type="molecule type" value="Genomic_DNA"/>
</dbReference>
<evidence type="ECO:0000313" key="1">
    <source>
        <dbReference type="EMBL" id="MCI51423.1"/>
    </source>
</evidence>
<keyword evidence="2" id="KW-1185">Reference proteome</keyword>
<reference evidence="1 2" key="1">
    <citation type="journal article" date="2018" name="Front. Plant Sci.">
        <title>Red Clover (Trifolium pratense) and Zigzag Clover (T. medium) - A Picture of Genomic Similarities and Differences.</title>
        <authorList>
            <person name="Dluhosova J."/>
            <person name="Istvanek J."/>
            <person name="Nedelnik J."/>
            <person name="Repkova J."/>
        </authorList>
    </citation>
    <scope>NUCLEOTIDE SEQUENCE [LARGE SCALE GENOMIC DNA]</scope>
    <source>
        <strain evidence="2">cv. 10/8</strain>
        <tissue evidence="1">Leaf</tissue>
    </source>
</reference>
<accession>A0A392SRD4</accession>
<organism evidence="1 2">
    <name type="scientific">Trifolium medium</name>
    <dbReference type="NCBI Taxonomy" id="97028"/>
    <lineage>
        <taxon>Eukaryota</taxon>
        <taxon>Viridiplantae</taxon>
        <taxon>Streptophyta</taxon>
        <taxon>Embryophyta</taxon>
        <taxon>Tracheophyta</taxon>
        <taxon>Spermatophyta</taxon>
        <taxon>Magnoliopsida</taxon>
        <taxon>eudicotyledons</taxon>
        <taxon>Gunneridae</taxon>
        <taxon>Pentapetalae</taxon>
        <taxon>rosids</taxon>
        <taxon>fabids</taxon>
        <taxon>Fabales</taxon>
        <taxon>Fabaceae</taxon>
        <taxon>Papilionoideae</taxon>
        <taxon>50 kb inversion clade</taxon>
        <taxon>NPAAA clade</taxon>
        <taxon>Hologalegina</taxon>
        <taxon>IRL clade</taxon>
        <taxon>Trifolieae</taxon>
        <taxon>Trifolium</taxon>
    </lineage>
</organism>
<protein>
    <submittedName>
        <fullName evidence="1">Uncharacterized protein</fullName>
    </submittedName>
</protein>
<feature type="non-terminal residue" evidence="1">
    <location>
        <position position="27"/>
    </location>
</feature>
<dbReference type="AlphaFoldDB" id="A0A392SRD4"/>
<proteinExistence type="predicted"/>
<name>A0A392SRD4_9FABA</name>
<evidence type="ECO:0000313" key="2">
    <source>
        <dbReference type="Proteomes" id="UP000265520"/>
    </source>
</evidence>
<comment type="caution">
    <text evidence="1">The sequence shown here is derived from an EMBL/GenBank/DDBJ whole genome shotgun (WGS) entry which is preliminary data.</text>
</comment>
<sequence>MTLTEQNRHHLLRTGGIDFGGVATEHL</sequence>
<dbReference type="Proteomes" id="UP000265520">
    <property type="component" value="Unassembled WGS sequence"/>
</dbReference>